<name>A0A2J8QSR1_PANTR</name>
<dbReference type="EMBL" id="NBAG03000018">
    <property type="protein sequence ID" value="PNI99303.1"/>
    <property type="molecule type" value="Genomic_DNA"/>
</dbReference>
<accession>A0A2J8QSR1</accession>
<evidence type="ECO:0000313" key="1">
    <source>
        <dbReference type="EMBL" id="PNI99303.1"/>
    </source>
</evidence>
<reference evidence="1 2" key="1">
    <citation type="submission" date="2017-12" db="EMBL/GenBank/DDBJ databases">
        <title>High-resolution comparative analysis of great ape genomes.</title>
        <authorList>
            <person name="Pollen A."/>
            <person name="Hastie A."/>
            <person name="Hormozdiari F."/>
            <person name="Dougherty M."/>
            <person name="Liu R."/>
            <person name="Chaisson M."/>
            <person name="Hoppe E."/>
            <person name="Hill C."/>
            <person name="Pang A."/>
            <person name="Hillier L."/>
            <person name="Baker C."/>
            <person name="Armstrong J."/>
            <person name="Shendure J."/>
            <person name="Paten B."/>
            <person name="Wilson R."/>
            <person name="Chao H."/>
            <person name="Schneider V."/>
            <person name="Ventura M."/>
            <person name="Kronenberg Z."/>
            <person name="Murali S."/>
            <person name="Gordon D."/>
            <person name="Cantsilieris S."/>
            <person name="Munson K."/>
            <person name="Nelson B."/>
            <person name="Raja A."/>
            <person name="Underwood J."/>
            <person name="Diekhans M."/>
            <person name="Fiddes I."/>
            <person name="Haussler D."/>
            <person name="Eichler E."/>
        </authorList>
    </citation>
    <scope>NUCLEOTIDE SEQUENCE [LARGE SCALE GENOMIC DNA]</scope>
    <source>
        <strain evidence="1">Yerkes chimp pedigree #C0471</strain>
    </source>
</reference>
<comment type="caution">
    <text evidence="1">The sequence shown here is derived from an EMBL/GenBank/DDBJ whole genome shotgun (WGS) entry which is preliminary data.</text>
</comment>
<sequence length="96" mass="10592">MGVGPSEPRVGYNLLMLRFLSLSEERSIRVGVARFSSEMNPVLQMEMQKSLVFCVAHAGSCRPELFLFGHLGSSSKHFSFLPPCEEGALLPLLLLP</sequence>
<proteinExistence type="predicted"/>
<protein>
    <submittedName>
        <fullName evidence="1">Uncharacterized protein</fullName>
    </submittedName>
</protein>
<dbReference type="AlphaFoldDB" id="A0A2J8QSR1"/>
<organism evidence="1 2">
    <name type="scientific">Pan troglodytes</name>
    <name type="common">Chimpanzee</name>
    <dbReference type="NCBI Taxonomy" id="9598"/>
    <lineage>
        <taxon>Eukaryota</taxon>
        <taxon>Metazoa</taxon>
        <taxon>Chordata</taxon>
        <taxon>Craniata</taxon>
        <taxon>Vertebrata</taxon>
        <taxon>Euteleostomi</taxon>
        <taxon>Mammalia</taxon>
        <taxon>Eutheria</taxon>
        <taxon>Euarchontoglires</taxon>
        <taxon>Primates</taxon>
        <taxon>Haplorrhini</taxon>
        <taxon>Catarrhini</taxon>
        <taxon>Hominidae</taxon>
        <taxon>Pan</taxon>
    </lineage>
</organism>
<dbReference type="Proteomes" id="UP000236370">
    <property type="component" value="Unassembled WGS sequence"/>
</dbReference>
<gene>
    <name evidence="1" type="ORF">CK820_G0014618</name>
</gene>
<evidence type="ECO:0000313" key="2">
    <source>
        <dbReference type="Proteomes" id="UP000236370"/>
    </source>
</evidence>